<keyword evidence="1" id="KW-1133">Transmembrane helix</keyword>
<comment type="caution">
    <text evidence="2">The sequence shown here is derived from an EMBL/GenBank/DDBJ whole genome shotgun (WGS) entry which is preliminary data.</text>
</comment>
<organism evidence="2 3">
    <name type="scientific">Subtercola boreus</name>
    <dbReference type="NCBI Taxonomy" id="120213"/>
    <lineage>
        <taxon>Bacteria</taxon>
        <taxon>Bacillati</taxon>
        <taxon>Actinomycetota</taxon>
        <taxon>Actinomycetes</taxon>
        <taxon>Micrococcales</taxon>
        <taxon>Microbacteriaceae</taxon>
        <taxon>Subtercola</taxon>
    </lineage>
</organism>
<keyword evidence="1" id="KW-0812">Transmembrane</keyword>
<reference evidence="2 3" key="1">
    <citation type="submission" date="2017-04" db="EMBL/GenBank/DDBJ databases">
        <title>Comparative genome analysis of Subtercola boreus.</title>
        <authorList>
            <person name="Cho Y.-J."/>
            <person name="Cho A."/>
            <person name="Kim O.-S."/>
            <person name="Lee J.-I."/>
        </authorList>
    </citation>
    <scope>NUCLEOTIDE SEQUENCE [LARGE SCALE GENOMIC DNA]</scope>
    <source>
        <strain evidence="2 3">K300</strain>
    </source>
</reference>
<name>A0A3E0VL21_9MICO</name>
<evidence type="ECO:0000313" key="3">
    <source>
        <dbReference type="Proteomes" id="UP000256486"/>
    </source>
</evidence>
<protein>
    <recommendedName>
        <fullName evidence="4">SRPBCC family protein</fullName>
    </recommendedName>
</protein>
<dbReference type="OrthoDB" id="7428016at2"/>
<gene>
    <name evidence="2" type="ORF">B7R54_13545</name>
</gene>
<dbReference type="AlphaFoldDB" id="A0A3E0VL21"/>
<evidence type="ECO:0000313" key="2">
    <source>
        <dbReference type="EMBL" id="RFA10120.1"/>
    </source>
</evidence>
<sequence>MKVMLKLTLDCSVDAAWRALQSPAVFREVSAPLMKIVSLEEGGFPTTWPEGKNRVEIEALGLVPMGRQVIDIDRSRTQHPGVRIIHDKGYGASGSLKLFTTWDHRMAVSADPYEPGKTLYRDRLVIGAGALTPALWAGMWAFWQLRGVRLQQLAPTWSFEPKHAAAVVDEVPADVAAAHVADANVAAAHVAGADDAAQDGGAR</sequence>
<evidence type="ECO:0000256" key="1">
    <source>
        <dbReference type="SAM" id="Phobius"/>
    </source>
</evidence>
<accession>A0A3E0VL21</accession>
<keyword evidence="1" id="KW-0472">Membrane</keyword>
<feature type="transmembrane region" description="Helical" evidence="1">
    <location>
        <begin position="124"/>
        <end position="143"/>
    </location>
</feature>
<dbReference type="EMBL" id="NBWZ01000001">
    <property type="protein sequence ID" value="RFA10120.1"/>
    <property type="molecule type" value="Genomic_DNA"/>
</dbReference>
<proteinExistence type="predicted"/>
<dbReference type="Proteomes" id="UP000256486">
    <property type="component" value="Unassembled WGS sequence"/>
</dbReference>
<keyword evidence="3" id="KW-1185">Reference proteome</keyword>
<dbReference type="RefSeq" id="WP_116415504.1">
    <property type="nucleotide sequence ID" value="NZ_NBWZ01000001.1"/>
</dbReference>
<evidence type="ECO:0008006" key="4">
    <source>
        <dbReference type="Google" id="ProtNLM"/>
    </source>
</evidence>